<keyword evidence="3" id="KW-1185">Reference proteome</keyword>
<organism evidence="2 3">
    <name type="scientific">Saccharopolyspora elongata</name>
    <dbReference type="NCBI Taxonomy" id="2530387"/>
    <lineage>
        <taxon>Bacteria</taxon>
        <taxon>Bacillati</taxon>
        <taxon>Actinomycetota</taxon>
        <taxon>Actinomycetes</taxon>
        <taxon>Pseudonocardiales</taxon>
        <taxon>Pseudonocardiaceae</taxon>
        <taxon>Saccharopolyspora</taxon>
    </lineage>
</organism>
<accession>A0A4R4YBY7</accession>
<reference evidence="2 3" key="1">
    <citation type="submission" date="2019-03" db="EMBL/GenBank/DDBJ databases">
        <title>Draft genome sequences of novel Actinobacteria.</title>
        <authorList>
            <person name="Sahin N."/>
            <person name="Ay H."/>
            <person name="Saygin H."/>
        </authorList>
    </citation>
    <scope>NUCLEOTIDE SEQUENCE [LARGE SCALE GENOMIC DNA]</scope>
    <source>
        <strain evidence="2 3">7K502</strain>
    </source>
</reference>
<dbReference type="AlphaFoldDB" id="A0A4R4YBY7"/>
<evidence type="ECO:0000259" key="1">
    <source>
        <dbReference type="Pfam" id="PF09861"/>
    </source>
</evidence>
<dbReference type="InterPro" id="IPR018657">
    <property type="entry name" value="LarA-like_N"/>
</dbReference>
<feature type="domain" description="LarA-like N-terminal" evidence="1">
    <location>
        <begin position="75"/>
        <end position="213"/>
    </location>
</feature>
<dbReference type="EMBL" id="SMKW01000052">
    <property type="protein sequence ID" value="TDD42006.1"/>
    <property type="molecule type" value="Genomic_DNA"/>
</dbReference>
<dbReference type="GO" id="GO:0050043">
    <property type="term" value="F:lactate racemase activity"/>
    <property type="evidence" value="ECO:0007669"/>
    <property type="project" value="InterPro"/>
</dbReference>
<name>A0A4R4YBY7_9PSEU</name>
<dbReference type="Proteomes" id="UP000294947">
    <property type="component" value="Unassembled WGS sequence"/>
</dbReference>
<sequence length="452" mass="48343">MRRSRSTVQTTLPVNAQKDRRMFNVENVRLAGADIELPRMIPIEQRFAAAAVEDLEAAIRDQVSEHDRANPVAGKRIAITAGSRGVARIDRIVATLVDALAGCGAKPFVVPAMGSHGGGTAEGQRQVLAEYGITEETVGAPVVSSMDTVVVAELPDGTPVHFDAEAAQADGVVVLGRVKPHTDFRGTHESGLAKMIAIGLGKHRGATILHTHGFEAFNRLIPAVAEAVLDVVPIEFGMAVVENAYEHVARIELVPTEKLLAREAELLVEAKRLMPKLLVSDIDVLVVDEIGKDISGAGMDPNITGRAPVNADKFKAVPIKRIVVLGLTEHTNGNACGLGMADVTTQRCVDQIEFGSFYTNSLTSGVPDGARIPMALANDRDAIIAALHMSRGTEDRPARVVRIRNTLSMPRIEVSEAYAQEVADHPDMVALGEPHDWDFDATGTLPPLPADH</sequence>
<evidence type="ECO:0000313" key="3">
    <source>
        <dbReference type="Proteomes" id="UP000294947"/>
    </source>
</evidence>
<dbReference type="OrthoDB" id="9788398at2"/>
<comment type="caution">
    <text evidence="2">The sequence shown here is derived from an EMBL/GenBank/DDBJ whole genome shotgun (WGS) entry which is preliminary data.</text>
</comment>
<protein>
    <submittedName>
        <fullName evidence="2">DUF2088 domain-containing protein</fullName>
    </submittedName>
</protein>
<evidence type="ECO:0000313" key="2">
    <source>
        <dbReference type="EMBL" id="TDD42006.1"/>
    </source>
</evidence>
<dbReference type="Gene3D" id="3.40.50.11440">
    <property type="match status" value="1"/>
</dbReference>
<gene>
    <name evidence="2" type="ORF">E1288_30735</name>
</gene>
<proteinExistence type="predicted"/>
<dbReference type="Pfam" id="PF09861">
    <property type="entry name" value="Lar_N"/>
    <property type="match status" value="1"/>
</dbReference>